<organism evidence="3 4">
    <name type="scientific">Tychonema bourrellyi FEM_GT703</name>
    <dbReference type="NCBI Taxonomy" id="2040638"/>
    <lineage>
        <taxon>Bacteria</taxon>
        <taxon>Bacillati</taxon>
        <taxon>Cyanobacteriota</taxon>
        <taxon>Cyanophyceae</taxon>
        <taxon>Oscillatoriophycideae</taxon>
        <taxon>Oscillatoriales</taxon>
        <taxon>Microcoleaceae</taxon>
        <taxon>Tychonema</taxon>
    </lineage>
</organism>
<feature type="compositionally biased region" description="Polar residues" evidence="1">
    <location>
        <begin position="54"/>
        <end position="65"/>
    </location>
</feature>
<dbReference type="AlphaFoldDB" id="A0A2G4EZF4"/>
<evidence type="ECO:0000313" key="4">
    <source>
        <dbReference type="Proteomes" id="UP000226442"/>
    </source>
</evidence>
<keyword evidence="4" id="KW-1185">Reference proteome</keyword>
<feature type="signal peptide" evidence="2">
    <location>
        <begin position="1"/>
        <end position="34"/>
    </location>
</feature>
<evidence type="ECO:0000313" key="3">
    <source>
        <dbReference type="EMBL" id="PHX54896.1"/>
    </source>
</evidence>
<gene>
    <name evidence="3" type="ORF">CP500_013755</name>
</gene>
<dbReference type="EMBL" id="NXIB02000074">
    <property type="protein sequence ID" value="PHX54896.1"/>
    <property type="molecule type" value="Genomic_DNA"/>
</dbReference>
<sequence length="208" mass="23150">MVHSRTVYWLRSTAQIALVAIATLTLWQAPQAQAQQPSGLDNRQQVEPADDPTDPNNLRPVSQSNSILSIPGGQRLMTEASSAISKQNYTVASQKLQESRQIFNQLSNFYQQLSSSFAGIDIRLADSNRTKAVETAQMRDEATYLLALVHRAQNKPELAVPLLIQIIRSQQPTRDLGKKAYQQLVELGFVDMPYPRPAANTQPTPPKK</sequence>
<evidence type="ECO:0000256" key="2">
    <source>
        <dbReference type="SAM" id="SignalP"/>
    </source>
</evidence>
<dbReference type="RefSeq" id="WP_096828959.1">
    <property type="nucleotide sequence ID" value="NZ_NXIB02000074.1"/>
</dbReference>
<proteinExistence type="predicted"/>
<dbReference type="OrthoDB" id="511540at2"/>
<feature type="chain" id="PRO_5013834787" evidence="2">
    <location>
        <begin position="35"/>
        <end position="208"/>
    </location>
</feature>
<feature type="region of interest" description="Disordered" evidence="1">
    <location>
        <begin position="35"/>
        <end position="65"/>
    </location>
</feature>
<name>A0A2G4EZF4_9CYAN</name>
<comment type="caution">
    <text evidence="3">The sequence shown here is derived from an EMBL/GenBank/DDBJ whole genome shotgun (WGS) entry which is preliminary data.</text>
</comment>
<protein>
    <submittedName>
        <fullName evidence="3">Uncharacterized protein</fullName>
    </submittedName>
</protein>
<accession>A0A2G4EZF4</accession>
<reference evidence="3" key="1">
    <citation type="submission" date="2017-10" db="EMBL/GenBank/DDBJ databases">
        <title>Draft genome sequence of the planktic cyanobacteria Tychonema bourrellyi isolated from alpine lentic freshwater.</title>
        <authorList>
            <person name="Tett A."/>
            <person name="Armanini F."/>
            <person name="Asnicar F."/>
            <person name="Boscaini A."/>
            <person name="Pasolli E."/>
            <person name="Zolfo M."/>
            <person name="Donati C."/>
            <person name="Salmaso N."/>
            <person name="Segata N."/>
        </authorList>
    </citation>
    <scope>NUCLEOTIDE SEQUENCE</scope>
    <source>
        <strain evidence="3">FEM_GT703</strain>
    </source>
</reference>
<evidence type="ECO:0000256" key="1">
    <source>
        <dbReference type="SAM" id="MobiDB-lite"/>
    </source>
</evidence>
<keyword evidence="2" id="KW-0732">Signal</keyword>
<dbReference type="Proteomes" id="UP000226442">
    <property type="component" value="Unassembled WGS sequence"/>
</dbReference>